<proteinExistence type="inferred from homology"/>
<keyword evidence="6 10" id="KW-0547">Nucleotide-binding</keyword>
<feature type="binding site" evidence="10">
    <location>
        <begin position="18"/>
        <end position="23"/>
    </location>
    <ligand>
        <name>substrate</name>
    </ligand>
</feature>
<dbReference type="FunFam" id="1.10.20.140:FF:000001">
    <property type="entry name" value="tRNA dimethylallyltransferase"/>
    <property type="match status" value="1"/>
</dbReference>
<evidence type="ECO:0000256" key="11">
    <source>
        <dbReference type="RuleBase" id="RU003783"/>
    </source>
</evidence>
<dbReference type="EC" id="2.5.1.75" evidence="10"/>
<dbReference type="GO" id="GO:0006400">
    <property type="term" value="P:tRNA modification"/>
    <property type="evidence" value="ECO:0007669"/>
    <property type="project" value="TreeGrafter"/>
</dbReference>
<dbReference type="Gene3D" id="1.10.20.140">
    <property type="match status" value="1"/>
</dbReference>
<dbReference type="GO" id="GO:0005524">
    <property type="term" value="F:ATP binding"/>
    <property type="evidence" value="ECO:0007669"/>
    <property type="project" value="UniProtKB-UniRule"/>
</dbReference>
<evidence type="ECO:0000256" key="13">
    <source>
        <dbReference type="RuleBase" id="RU003785"/>
    </source>
</evidence>
<dbReference type="Proteomes" id="UP000267342">
    <property type="component" value="Chromosome"/>
</dbReference>
<dbReference type="SUPFAM" id="SSF52540">
    <property type="entry name" value="P-loop containing nucleoside triphosphate hydrolases"/>
    <property type="match status" value="1"/>
</dbReference>
<name>A0A348HG59_9GAMM</name>
<evidence type="ECO:0000256" key="10">
    <source>
        <dbReference type="HAMAP-Rule" id="MF_00185"/>
    </source>
</evidence>
<evidence type="ECO:0000256" key="6">
    <source>
        <dbReference type="ARBA" id="ARBA00022741"/>
    </source>
</evidence>
<gene>
    <name evidence="10" type="primary">miaA</name>
    <name evidence="14" type="ORF">ZBT109_1865</name>
</gene>
<evidence type="ECO:0000313" key="14">
    <source>
        <dbReference type="EMBL" id="BBG30611.1"/>
    </source>
</evidence>
<organism evidence="14 15">
    <name type="scientific">Zymobacter palmae</name>
    <dbReference type="NCBI Taxonomy" id="33074"/>
    <lineage>
        <taxon>Bacteria</taxon>
        <taxon>Pseudomonadati</taxon>
        <taxon>Pseudomonadota</taxon>
        <taxon>Gammaproteobacteria</taxon>
        <taxon>Oceanospirillales</taxon>
        <taxon>Halomonadaceae</taxon>
        <taxon>Zymobacter group</taxon>
        <taxon>Zymobacter</taxon>
    </lineage>
</organism>
<comment type="subunit">
    <text evidence="10">Monomer.</text>
</comment>
<comment type="cofactor">
    <cofactor evidence="1 10">
        <name>Mg(2+)</name>
        <dbReference type="ChEBI" id="CHEBI:18420"/>
    </cofactor>
</comment>
<dbReference type="PANTHER" id="PTHR11088">
    <property type="entry name" value="TRNA DIMETHYLALLYLTRANSFERASE"/>
    <property type="match status" value="1"/>
</dbReference>
<comment type="caution">
    <text evidence="10">Lacks conserved residue(s) required for the propagation of feature annotation.</text>
</comment>
<keyword evidence="4 10" id="KW-0808">Transferase</keyword>
<evidence type="ECO:0000256" key="5">
    <source>
        <dbReference type="ARBA" id="ARBA00022694"/>
    </source>
</evidence>
<comment type="similarity">
    <text evidence="3 10 13">Belongs to the IPP transferase family.</text>
</comment>
<evidence type="ECO:0000256" key="3">
    <source>
        <dbReference type="ARBA" id="ARBA00005842"/>
    </source>
</evidence>
<dbReference type="GO" id="GO:0052381">
    <property type="term" value="F:tRNA dimethylallyltransferase activity"/>
    <property type="evidence" value="ECO:0007669"/>
    <property type="project" value="UniProtKB-UniRule"/>
</dbReference>
<evidence type="ECO:0000256" key="12">
    <source>
        <dbReference type="RuleBase" id="RU003784"/>
    </source>
</evidence>
<keyword evidence="7 10" id="KW-0067">ATP-binding</keyword>
<evidence type="ECO:0000256" key="7">
    <source>
        <dbReference type="ARBA" id="ARBA00022840"/>
    </source>
</evidence>
<evidence type="ECO:0000256" key="8">
    <source>
        <dbReference type="ARBA" id="ARBA00022842"/>
    </source>
</evidence>
<reference evidence="14 15" key="1">
    <citation type="submission" date="2018-09" db="EMBL/GenBank/DDBJ databases">
        <title>Zymobacter palmae IAM14233 (=T109) whole genome analysis.</title>
        <authorList>
            <person name="Yanase H."/>
        </authorList>
    </citation>
    <scope>NUCLEOTIDE SEQUENCE [LARGE SCALE GENOMIC DNA]</scope>
    <source>
        <strain evidence="14 15">IAM14233</strain>
    </source>
</reference>
<evidence type="ECO:0000256" key="9">
    <source>
        <dbReference type="ARBA" id="ARBA00049563"/>
    </source>
</evidence>
<evidence type="ECO:0000256" key="2">
    <source>
        <dbReference type="ARBA" id="ARBA00003213"/>
    </source>
</evidence>
<dbReference type="InterPro" id="IPR027417">
    <property type="entry name" value="P-loop_NTPase"/>
</dbReference>
<dbReference type="KEGG" id="zpl:ZBT109_1865"/>
<feature type="region of interest" description="Interaction with substrate tRNA" evidence="10">
    <location>
        <begin position="41"/>
        <end position="44"/>
    </location>
</feature>
<dbReference type="PANTHER" id="PTHR11088:SF60">
    <property type="entry name" value="TRNA DIMETHYLALLYLTRANSFERASE"/>
    <property type="match status" value="1"/>
</dbReference>
<feature type="region of interest" description="Interaction with substrate tRNA" evidence="10">
    <location>
        <begin position="165"/>
        <end position="169"/>
    </location>
</feature>
<dbReference type="Gene3D" id="3.40.50.300">
    <property type="entry name" value="P-loop containing nucleotide triphosphate hydrolases"/>
    <property type="match status" value="1"/>
</dbReference>
<comment type="function">
    <text evidence="2 10 12">Catalyzes the transfer of a dimethylallyl group onto the adenine at position 37 in tRNAs that read codons beginning with uridine, leading to the formation of N6-(dimethylallyl)adenosine (i(6)A).</text>
</comment>
<accession>A0A348HG59</accession>
<dbReference type="InterPro" id="IPR018022">
    <property type="entry name" value="IPT"/>
</dbReference>
<keyword evidence="8 10" id="KW-0460">Magnesium</keyword>
<dbReference type="AlphaFoldDB" id="A0A348HG59"/>
<dbReference type="OrthoDB" id="9776390at2"/>
<evidence type="ECO:0000256" key="1">
    <source>
        <dbReference type="ARBA" id="ARBA00001946"/>
    </source>
</evidence>
<feature type="site" description="Interaction with substrate tRNA" evidence="10">
    <location>
        <position position="129"/>
    </location>
</feature>
<feature type="site" description="Interaction with substrate tRNA" evidence="10">
    <location>
        <position position="107"/>
    </location>
</feature>
<dbReference type="RefSeq" id="WP_027704931.1">
    <property type="nucleotide sequence ID" value="NZ_AP018933.1"/>
</dbReference>
<evidence type="ECO:0000313" key="15">
    <source>
        <dbReference type="Proteomes" id="UP000267342"/>
    </source>
</evidence>
<feature type="region of interest" description="Interaction with substrate tRNA" evidence="10">
    <location>
        <begin position="280"/>
        <end position="287"/>
    </location>
</feature>
<dbReference type="EMBL" id="AP018933">
    <property type="protein sequence ID" value="BBG30611.1"/>
    <property type="molecule type" value="Genomic_DNA"/>
</dbReference>
<dbReference type="STRING" id="1123510.GCA_000620025_01635"/>
<sequence>MSVTHDDRPRVVFILGPTASGKTAAASILHAEGEGDVISVDSAMVYRDMNIGTAKPTAEELRQVPHRLIDIRDPSEGYSTGEFRRDAIREIDDILAAGRTPLLVGGTMLYFKTLLEGNTNLPATSPEVRQALAERLECEGLLALHAELKRVDPESGARIHPNDPQRTLRALEVYHQTGRTLTDFWQEQQRQPLPWRVQTLALAPAERSVLHQRIEVRFDEMLNQGFIEEVEALRARGDLTADMPSMRSVGYRQAWAYLEGQDDFAAFRDKSIAATRQLAKRQITWLRSWKTPLTWCDMTASDAVSHLLKTVRDVHR</sequence>
<keyword evidence="15" id="KW-1185">Reference proteome</keyword>
<keyword evidence="5 10" id="KW-0819">tRNA processing</keyword>
<comment type="catalytic activity">
    <reaction evidence="9 10 11">
        <text>adenosine(37) in tRNA + dimethylallyl diphosphate = N(6)-dimethylallyladenosine(37) in tRNA + diphosphate</text>
        <dbReference type="Rhea" id="RHEA:26482"/>
        <dbReference type="Rhea" id="RHEA-COMP:10162"/>
        <dbReference type="Rhea" id="RHEA-COMP:10375"/>
        <dbReference type="ChEBI" id="CHEBI:33019"/>
        <dbReference type="ChEBI" id="CHEBI:57623"/>
        <dbReference type="ChEBI" id="CHEBI:74411"/>
        <dbReference type="ChEBI" id="CHEBI:74415"/>
        <dbReference type="EC" id="2.5.1.75"/>
    </reaction>
</comment>
<dbReference type="NCBIfam" id="TIGR00174">
    <property type="entry name" value="miaA"/>
    <property type="match status" value="1"/>
</dbReference>
<protein>
    <recommendedName>
        <fullName evidence="10">tRNA dimethylallyltransferase</fullName>
        <ecNumber evidence="10">2.5.1.75</ecNumber>
    </recommendedName>
    <alternativeName>
        <fullName evidence="10">Dimethylallyl diphosphate:tRNA dimethylallyltransferase</fullName>
        <shortName evidence="10">DMAPP:tRNA dimethylallyltransferase</shortName>
        <shortName evidence="10">DMATase</shortName>
    </alternativeName>
    <alternativeName>
        <fullName evidence="10">Isopentenyl-diphosphate:tRNA isopentenyltransferase</fullName>
        <shortName evidence="10">IPP transferase</shortName>
        <shortName evidence="10">IPPT</shortName>
        <shortName evidence="10">IPTase</shortName>
    </alternativeName>
</protein>
<feature type="binding site" evidence="10">
    <location>
        <begin position="16"/>
        <end position="23"/>
    </location>
    <ligand>
        <name>ATP</name>
        <dbReference type="ChEBI" id="CHEBI:30616"/>
    </ligand>
</feature>
<dbReference type="Pfam" id="PF01715">
    <property type="entry name" value="IPPT"/>
    <property type="match status" value="1"/>
</dbReference>
<dbReference type="InterPro" id="IPR039657">
    <property type="entry name" value="Dimethylallyltransferase"/>
</dbReference>
<evidence type="ECO:0000256" key="4">
    <source>
        <dbReference type="ARBA" id="ARBA00022679"/>
    </source>
</evidence>
<dbReference type="HAMAP" id="MF_00185">
    <property type="entry name" value="IPP_trans"/>
    <property type="match status" value="1"/>
</dbReference>